<dbReference type="RefSeq" id="XP_012897052.1">
    <property type="nucleotide sequence ID" value="XM_013041598.1"/>
</dbReference>
<feature type="region of interest" description="Disordered" evidence="1">
    <location>
        <begin position="127"/>
        <end position="175"/>
    </location>
</feature>
<accession>D8M4L5</accession>
<dbReference type="Proteomes" id="UP000008312">
    <property type="component" value="Unassembled WGS sequence"/>
</dbReference>
<organism evidence="3">
    <name type="scientific">Blastocystis hominis</name>
    <dbReference type="NCBI Taxonomy" id="12968"/>
    <lineage>
        <taxon>Eukaryota</taxon>
        <taxon>Sar</taxon>
        <taxon>Stramenopiles</taxon>
        <taxon>Bigyra</taxon>
        <taxon>Opalozoa</taxon>
        <taxon>Opalinata</taxon>
        <taxon>Blastocystidae</taxon>
        <taxon>Blastocystis</taxon>
    </lineage>
</organism>
<dbReference type="Pfam" id="PF05773">
    <property type="entry name" value="RWD"/>
    <property type="match status" value="1"/>
</dbReference>
<dbReference type="SMART" id="SM00591">
    <property type="entry name" value="RWD"/>
    <property type="match status" value="1"/>
</dbReference>
<dbReference type="OrthoDB" id="10045773at2759"/>
<dbReference type="EMBL" id="FN668653">
    <property type="protein sequence ID" value="CBK23004.2"/>
    <property type="molecule type" value="Genomic_DNA"/>
</dbReference>
<evidence type="ECO:0000313" key="3">
    <source>
        <dbReference type="EMBL" id="CBK23004.2"/>
    </source>
</evidence>
<dbReference type="InterPro" id="IPR006575">
    <property type="entry name" value="RWD_dom"/>
</dbReference>
<feature type="compositionally biased region" description="Basic and acidic residues" evidence="1">
    <location>
        <begin position="138"/>
        <end position="152"/>
    </location>
</feature>
<dbReference type="GeneID" id="24922672"/>
<proteinExistence type="predicted"/>
<name>D8M4L5_BLAHO</name>
<dbReference type="InterPro" id="IPR016135">
    <property type="entry name" value="UBQ-conjugating_enzyme/RWD"/>
</dbReference>
<dbReference type="AlphaFoldDB" id="D8M4L5"/>
<evidence type="ECO:0000313" key="4">
    <source>
        <dbReference type="Proteomes" id="UP000008312"/>
    </source>
</evidence>
<protein>
    <recommendedName>
        <fullName evidence="2">RWD domain-containing protein</fullName>
    </recommendedName>
</protein>
<dbReference type="PANTHER" id="PTHR21275:SF1">
    <property type="entry name" value="RWD DOMAIN-CONTAINING PROTEIN 4"/>
    <property type="match status" value="1"/>
</dbReference>
<dbReference type="InterPro" id="IPR042770">
    <property type="entry name" value="RWDD4"/>
</dbReference>
<dbReference type="PROSITE" id="PS50908">
    <property type="entry name" value="RWD"/>
    <property type="match status" value="1"/>
</dbReference>
<reference evidence="3" key="1">
    <citation type="submission" date="2010-02" db="EMBL/GenBank/DDBJ databases">
        <title>Sequencing and annotation of the Blastocystis hominis genome.</title>
        <authorList>
            <person name="Wincker P."/>
        </authorList>
    </citation>
    <scope>NUCLEOTIDE SEQUENCE</scope>
    <source>
        <strain evidence="3">Singapore isolate B</strain>
    </source>
</reference>
<keyword evidence="4" id="KW-1185">Reference proteome</keyword>
<gene>
    <name evidence="3" type="ORF">GSBLH_T00006548001</name>
</gene>
<sequence length="188" mass="21584">MISSEQEEELESLPFIYSEEELIVLSKDPVHIQIRVSSTMKNGGSPLKALLDLNWGENYPNEKPEMSIISIDIKADEKEYLLNQLIEVCEQYMGMAMTFILSSTLTQLLTDHHENWLNRLQSATSAENVMEDAGASTPKEEDRKGTKPEKPQQKTKAQKKHEENNWTRPGELPRGYNWVDVVNHLRKT</sequence>
<dbReference type="PANTHER" id="PTHR21275">
    <property type="entry name" value="RWD DOMAIN-CONTAINING PROTEIN 4"/>
    <property type="match status" value="1"/>
</dbReference>
<dbReference type="Gene3D" id="3.10.110.10">
    <property type="entry name" value="Ubiquitin Conjugating Enzyme"/>
    <property type="match status" value="1"/>
</dbReference>
<dbReference type="InParanoid" id="D8M4L5"/>
<evidence type="ECO:0000256" key="1">
    <source>
        <dbReference type="SAM" id="MobiDB-lite"/>
    </source>
</evidence>
<dbReference type="SUPFAM" id="SSF54495">
    <property type="entry name" value="UBC-like"/>
    <property type="match status" value="1"/>
</dbReference>
<feature type="domain" description="RWD" evidence="2">
    <location>
        <begin position="8"/>
        <end position="112"/>
    </location>
</feature>
<evidence type="ECO:0000259" key="2">
    <source>
        <dbReference type="PROSITE" id="PS50908"/>
    </source>
</evidence>